<accession>A0A6J5Y3W8</accession>
<dbReference type="EMBL" id="CAEKKB010000007">
    <property type="protein sequence ID" value="CAB4319107.1"/>
    <property type="molecule type" value="Genomic_DNA"/>
</dbReference>
<name>A0A6J5Y3W8_PRUAR</name>
<protein>
    <submittedName>
        <fullName evidence="2">Uncharacterized protein</fullName>
    </submittedName>
</protein>
<dbReference type="EMBL" id="CAEKDK010000007">
    <property type="protein sequence ID" value="CAB4288765.1"/>
    <property type="molecule type" value="Genomic_DNA"/>
</dbReference>
<dbReference type="Proteomes" id="UP000507222">
    <property type="component" value="Unassembled WGS sequence"/>
</dbReference>
<gene>
    <name evidence="1" type="ORF">CURHAP_LOCUS47002</name>
    <name evidence="2" type="ORF">ORAREDHAP_LOCUS46284</name>
</gene>
<keyword evidence="4" id="KW-1185">Reference proteome</keyword>
<evidence type="ECO:0000313" key="1">
    <source>
        <dbReference type="EMBL" id="CAB4288765.1"/>
    </source>
</evidence>
<evidence type="ECO:0000313" key="3">
    <source>
        <dbReference type="Proteomes" id="UP000507222"/>
    </source>
</evidence>
<sequence length="94" mass="10819">MDAPASGGTHQKEDVGEIEVVSFAISTNCIVLAHPYPYPYPYPCNIGCHGPSREELSISRWMKETEFLVPFDEWFLKEDEEDKGGSLWRYNRYS</sequence>
<reference evidence="4" key="1">
    <citation type="journal article" date="2020" name="Genome Biol.">
        <title>Gamete binning: chromosome-level and haplotype-resolved genome assembly enabled by high-throughput single-cell sequencing of gamete genomes.</title>
        <authorList>
            <person name="Campoy J.A."/>
            <person name="Sun H."/>
            <person name="Goel M."/>
            <person name="Jiao W.-B."/>
            <person name="Folz-Donahue K."/>
            <person name="Wang N."/>
            <person name="Rubio M."/>
            <person name="Liu C."/>
            <person name="Kukat C."/>
            <person name="Ruiz D."/>
            <person name="Huettel B."/>
            <person name="Schneeberger K."/>
        </authorList>
    </citation>
    <scope>NUCLEOTIDE SEQUENCE [LARGE SCALE GENOMIC DNA]</scope>
    <source>
        <strain evidence="4">cv. Rojo Pasion</strain>
    </source>
</reference>
<dbReference type="AlphaFoldDB" id="A0A6J5Y3W8"/>
<evidence type="ECO:0000313" key="2">
    <source>
        <dbReference type="EMBL" id="CAB4319107.1"/>
    </source>
</evidence>
<proteinExistence type="predicted"/>
<evidence type="ECO:0000313" key="4">
    <source>
        <dbReference type="Proteomes" id="UP000507245"/>
    </source>
</evidence>
<organism evidence="2 4">
    <name type="scientific">Prunus armeniaca</name>
    <name type="common">Apricot</name>
    <name type="synonym">Armeniaca vulgaris</name>
    <dbReference type="NCBI Taxonomy" id="36596"/>
    <lineage>
        <taxon>Eukaryota</taxon>
        <taxon>Viridiplantae</taxon>
        <taxon>Streptophyta</taxon>
        <taxon>Embryophyta</taxon>
        <taxon>Tracheophyta</taxon>
        <taxon>Spermatophyta</taxon>
        <taxon>Magnoliopsida</taxon>
        <taxon>eudicotyledons</taxon>
        <taxon>Gunneridae</taxon>
        <taxon>Pentapetalae</taxon>
        <taxon>rosids</taxon>
        <taxon>fabids</taxon>
        <taxon>Rosales</taxon>
        <taxon>Rosaceae</taxon>
        <taxon>Amygdaloideae</taxon>
        <taxon>Amygdaleae</taxon>
        <taxon>Prunus</taxon>
    </lineage>
</organism>
<reference evidence="2 3" key="2">
    <citation type="submission" date="2020-05" db="EMBL/GenBank/DDBJ databases">
        <authorList>
            <person name="Campoy J."/>
            <person name="Schneeberger K."/>
            <person name="Spophaly S."/>
        </authorList>
    </citation>
    <scope>NUCLEOTIDE SEQUENCE [LARGE SCALE GENOMIC DNA]</scope>
    <source>
        <strain evidence="2">PruArmRojPasFocal</strain>
    </source>
</reference>
<dbReference type="Proteomes" id="UP000507245">
    <property type="component" value="Unassembled WGS sequence"/>
</dbReference>